<protein>
    <recommendedName>
        <fullName evidence="5">Glycoside hydrolase family 31 TIM barrel domain-containing protein</fullName>
    </recommendedName>
</protein>
<keyword evidence="2 4" id="KW-0378">Hydrolase</keyword>
<evidence type="ECO:0000256" key="2">
    <source>
        <dbReference type="ARBA" id="ARBA00022801"/>
    </source>
</evidence>
<reference evidence="6 7" key="1">
    <citation type="journal article" date="2018" name="Gigascience">
        <title>Genomes of trombidid mites reveal novel predicted allergens and laterally-transferred genes associated with secondary metabolism.</title>
        <authorList>
            <person name="Dong X."/>
            <person name="Chaisiri K."/>
            <person name="Xia D."/>
            <person name="Armstrong S.D."/>
            <person name="Fang Y."/>
            <person name="Donnelly M.J."/>
            <person name="Kadowaki T."/>
            <person name="McGarry J.W."/>
            <person name="Darby A.C."/>
            <person name="Makepeace B.L."/>
        </authorList>
    </citation>
    <scope>NUCLEOTIDE SEQUENCE [LARGE SCALE GENOMIC DNA]</scope>
    <source>
        <strain evidence="6">UoL-UT</strain>
    </source>
</reference>
<dbReference type="InterPro" id="IPR017853">
    <property type="entry name" value="GH"/>
</dbReference>
<dbReference type="PANTHER" id="PTHR22762">
    <property type="entry name" value="ALPHA-GLUCOSIDASE"/>
    <property type="match status" value="1"/>
</dbReference>
<dbReference type="PROSITE" id="PS00707">
    <property type="entry name" value="GLYCOSYL_HYDROL_F31_2"/>
    <property type="match status" value="1"/>
</dbReference>
<comment type="caution">
    <text evidence="6">The sequence shown here is derived from an EMBL/GenBank/DDBJ whole genome shotgun (WGS) entry which is preliminary data.</text>
</comment>
<dbReference type="Proteomes" id="UP000288716">
    <property type="component" value="Unassembled WGS sequence"/>
</dbReference>
<keyword evidence="7" id="KW-1185">Reference proteome</keyword>
<dbReference type="GO" id="GO:0005975">
    <property type="term" value="P:carbohydrate metabolic process"/>
    <property type="evidence" value="ECO:0007669"/>
    <property type="project" value="InterPro"/>
</dbReference>
<accession>A0A443RUE0</accession>
<proteinExistence type="inferred from homology"/>
<evidence type="ECO:0000259" key="5">
    <source>
        <dbReference type="Pfam" id="PF01055"/>
    </source>
</evidence>
<dbReference type="InterPro" id="IPR030459">
    <property type="entry name" value="Glyco_hydro_31_CS"/>
</dbReference>
<evidence type="ECO:0000256" key="3">
    <source>
        <dbReference type="ARBA" id="ARBA00023295"/>
    </source>
</evidence>
<dbReference type="Pfam" id="PF01055">
    <property type="entry name" value="Glyco_hydro_31_2nd"/>
    <property type="match status" value="1"/>
</dbReference>
<dbReference type="InterPro" id="IPR000322">
    <property type="entry name" value="Glyco_hydro_31_TIM"/>
</dbReference>
<dbReference type="VEuPathDB" id="VectorBase:LDEU013242"/>
<evidence type="ECO:0000313" key="7">
    <source>
        <dbReference type="Proteomes" id="UP000288716"/>
    </source>
</evidence>
<gene>
    <name evidence="6" type="ORF">B4U80_00144</name>
</gene>
<dbReference type="SUPFAM" id="SSF51445">
    <property type="entry name" value="(Trans)glycosidases"/>
    <property type="match status" value="1"/>
</dbReference>
<feature type="non-terminal residue" evidence="6">
    <location>
        <position position="1"/>
    </location>
</feature>
<comment type="similarity">
    <text evidence="1 4">Belongs to the glycosyl hydrolase 31 family.</text>
</comment>
<organism evidence="6 7">
    <name type="scientific">Leptotrombidium deliense</name>
    <dbReference type="NCBI Taxonomy" id="299467"/>
    <lineage>
        <taxon>Eukaryota</taxon>
        <taxon>Metazoa</taxon>
        <taxon>Ecdysozoa</taxon>
        <taxon>Arthropoda</taxon>
        <taxon>Chelicerata</taxon>
        <taxon>Arachnida</taxon>
        <taxon>Acari</taxon>
        <taxon>Acariformes</taxon>
        <taxon>Trombidiformes</taxon>
        <taxon>Prostigmata</taxon>
        <taxon>Anystina</taxon>
        <taxon>Parasitengona</taxon>
        <taxon>Trombiculoidea</taxon>
        <taxon>Trombiculidae</taxon>
        <taxon>Leptotrombidium</taxon>
    </lineage>
</organism>
<name>A0A443RUE0_9ACAR</name>
<dbReference type="STRING" id="299467.A0A443RUE0"/>
<sequence>TGQVLIGRVWNKSGKTVFPDFTNPNATEYWFRQLQRLHSQVAFDGAWIDMNEISNFVDGSLYGCPKNELENPPYVPGNQKLQNDSLCMSAKHYAGVQYNIHNLYSTYETKVTNEALKKLRNNKRPFIISRSTFSGQGHFGGHWSGDIFSNFVDMRYSIPFILNFNMFGTPLVGADMCGFAGNTTVELCARWMTLGAFYPFARNHNDYDTIDQDPVSLGPTVVNASINALQIRYMLLPY</sequence>
<evidence type="ECO:0000256" key="1">
    <source>
        <dbReference type="ARBA" id="ARBA00007806"/>
    </source>
</evidence>
<evidence type="ECO:0000313" key="6">
    <source>
        <dbReference type="EMBL" id="RWS18798.1"/>
    </source>
</evidence>
<dbReference type="Gene3D" id="3.20.20.80">
    <property type="entry name" value="Glycosidases"/>
    <property type="match status" value="1"/>
</dbReference>
<dbReference type="EMBL" id="NCKV01034090">
    <property type="protein sequence ID" value="RWS18798.1"/>
    <property type="molecule type" value="Genomic_DNA"/>
</dbReference>
<dbReference type="PANTHER" id="PTHR22762:SF131">
    <property type="entry name" value="GLYCOSIDE HYDROLASE FAMILY 31 N-TERMINAL DOMAIN-CONTAINING PROTEIN"/>
    <property type="match status" value="1"/>
</dbReference>
<dbReference type="GO" id="GO:0004558">
    <property type="term" value="F:alpha-1,4-glucosidase activity"/>
    <property type="evidence" value="ECO:0007669"/>
    <property type="project" value="TreeGrafter"/>
</dbReference>
<feature type="domain" description="Glycoside hydrolase family 31 TIM barrel" evidence="5">
    <location>
        <begin position="4"/>
        <end position="238"/>
    </location>
</feature>
<dbReference type="OrthoDB" id="1334205at2759"/>
<keyword evidence="3 4" id="KW-0326">Glycosidase</keyword>
<evidence type="ECO:0000256" key="4">
    <source>
        <dbReference type="RuleBase" id="RU361185"/>
    </source>
</evidence>
<feature type="non-terminal residue" evidence="6">
    <location>
        <position position="238"/>
    </location>
</feature>
<dbReference type="AlphaFoldDB" id="A0A443RUE0"/>